<accession>A0A093CFJ4</accession>
<gene>
    <name evidence="1" type="ORF">N340_00653</name>
</gene>
<dbReference type="EMBL" id="KL463455">
    <property type="protein sequence ID" value="KFV14660.1"/>
    <property type="molecule type" value="Genomic_DNA"/>
</dbReference>
<dbReference type="AlphaFoldDB" id="A0A093CFJ4"/>
<proteinExistence type="predicted"/>
<feature type="non-terminal residue" evidence="1">
    <location>
        <position position="1"/>
    </location>
</feature>
<feature type="non-terminal residue" evidence="1">
    <location>
        <position position="83"/>
    </location>
</feature>
<evidence type="ECO:0000313" key="2">
    <source>
        <dbReference type="Proteomes" id="UP000053661"/>
    </source>
</evidence>
<protein>
    <submittedName>
        <fullName evidence="1">Uncharacterized protein</fullName>
    </submittedName>
</protein>
<reference evidence="1 2" key="1">
    <citation type="submission" date="2014-04" db="EMBL/GenBank/DDBJ databases">
        <title>Genome evolution of avian class.</title>
        <authorList>
            <person name="Zhang G."/>
            <person name="Li C."/>
        </authorList>
    </citation>
    <scope>NUCLEOTIDE SEQUENCE [LARGE SCALE GENOMIC DNA]</scope>
    <source>
        <strain evidence="1">BGI_N340</strain>
    </source>
</reference>
<keyword evidence="2" id="KW-1185">Reference proteome</keyword>
<name>A0A093CFJ4_TAUER</name>
<sequence>GITLLPFAERWFDSPSIIRAILTGIGIVLTAERCCEPGVSLVLTLLLKFVLFSESPLPPPSRYPFPLKGIRSCVSRVCVLPAK</sequence>
<evidence type="ECO:0000313" key="1">
    <source>
        <dbReference type="EMBL" id="KFV14660.1"/>
    </source>
</evidence>
<dbReference type="Proteomes" id="UP000053661">
    <property type="component" value="Unassembled WGS sequence"/>
</dbReference>
<organism evidence="1 2">
    <name type="scientific">Tauraco erythrolophus</name>
    <name type="common">Red-crested turaco</name>
    <dbReference type="NCBI Taxonomy" id="121530"/>
    <lineage>
        <taxon>Eukaryota</taxon>
        <taxon>Metazoa</taxon>
        <taxon>Chordata</taxon>
        <taxon>Craniata</taxon>
        <taxon>Vertebrata</taxon>
        <taxon>Euteleostomi</taxon>
        <taxon>Archelosauria</taxon>
        <taxon>Archosauria</taxon>
        <taxon>Dinosauria</taxon>
        <taxon>Saurischia</taxon>
        <taxon>Theropoda</taxon>
        <taxon>Coelurosauria</taxon>
        <taxon>Aves</taxon>
        <taxon>Neognathae</taxon>
        <taxon>Neoaves</taxon>
        <taxon>Otidimorphae</taxon>
        <taxon>Musophagiformes</taxon>
        <taxon>Musophagidae</taxon>
        <taxon>Tauraco</taxon>
    </lineage>
</organism>